<keyword evidence="4" id="KW-1003">Cell membrane</keyword>
<feature type="domain" description="ABC transmembrane type-2" evidence="9">
    <location>
        <begin position="163"/>
        <end position="390"/>
    </location>
</feature>
<evidence type="ECO:0000313" key="11">
    <source>
        <dbReference type="Proteomes" id="UP000463470"/>
    </source>
</evidence>
<keyword evidence="7 8" id="KW-0472">Membrane</keyword>
<keyword evidence="5 8" id="KW-0812">Transmembrane</keyword>
<evidence type="ECO:0000256" key="4">
    <source>
        <dbReference type="ARBA" id="ARBA00022475"/>
    </source>
</evidence>
<accession>A0A845L0J6</accession>
<comment type="caution">
    <text evidence="10">The sequence shown here is derived from an EMBL/GenBank/DDBJ whole genome shotgun (WGS) entry which is preliminary data.</text>
</comment>
<dbReference type="OrthoDB" id="9788252at2"/>
<dbReference type="Gene3D" id="3.40.1710.10">
    <property type="entry name" value="abc type-2 transporter like domain"/>
    <property type="match status" value="1"/>
</dbReference>
<feature type="transmembrane region" description="Helical" evidence="8">
    <location>
        <begin position="367"/>
        <end position="387"/>
    </location>
</feature>
<comment type="similarity">
    <text evidence="2">Belongs to the ABC-2 integral membrane protein family.</text>
</comment>
<reference evidence="10 11" key="1">
    <citation type="submission" date="2020-01" db="EMBL/GenBank/DDBJ databases">
        <title>Whole-genome sequence of Heliobacterium undosum DSM 13378.</title>
        <authorList>
            <person name="Kyndt J.A."/>
            <person name="Meyer T.E."/>
        </authorList>
    </citation>
    <scope>NUCLEOTIDE SEQUENCE [LARGE SCALE GENOMIC DNA]</scope>
    <source>
        <strain evidence="10 11">DSM 13378</strain>
    </source>
</reference>
<dbReference type="InterPro" id="IPR051449">
    <property type="entry name" value="ABC-2_transporter_component"/>
</dbReference>
<name>A0A845L0J6_9FIRM</name>
<feature type="transmembrane region" description="Helical" evidence="8">
    <location>
        <begin position="197"/>
        <end position="220"/>
    </location>
</feature>
<dbReference type="Proteomes" id="UP000463470">
    <property type="component" value="Unassembled WGS sequence"/>
</dbReference>
<protein>
    <submittedName>
        <fullName evidence="10">ABC transporter permease</fullName>
    </submittedName>
</protein>
<dbReference type="RefSeq" id="WP_161257596.1">
    <property type="nucleotide sequence ID" value="NZ_WXEY01000006.1"/>
</dbReference>
<proteinExistence type="inferred from homology"/>
<sequence>MRQIQQMQWLQWMRQTLLMAAKEFTHILRDRRTLFLILLAPLVTFGLFAYLYDGQRVTEINLVIVDEDRSPLSREIINMYGQSELFRYQGLVDSVAEAEQRIQEGESDVAVIIPENLNRDVKDGRSTQVLTLIDGTNMLIANGATKGTTTVLQTVSAGVTLRMMEANGIVPAKAKMMLQPINAAIRVGYNPAYNYRVFLIFGLVATVLQQVMLMTMSGAFCREKERGTNMILVAARMPATAVVLGKALPYFVICLFNTFLILLLANRLTDISILGVGIDLFIISLAFTLSLIGIALPISILVPDELRASQIILLIATPSFLISGFTWPLSKMPGPIVALAKCLPLTHYLAAFRIVGMKGASLSAVGVELVVLFGVGIAGVMGSMVLWHRQREAGGLIAQK</sequence>
<comment type="subcellular location">
    <subcellularLocation>
        <location evidence="1">Cell membrane</location>
        <topology evidence="1">Multi-pass membrane protein</topology>
    </subcellularLocation>
</comment>
<evidence type="ECO:0000256" key="3">
    <source>
        <dbReference type="ARBA" id="ARBA00022448"/>
    </source>
</evidence>
<dbReference type="AlphaFoldDB" id="A0A845L0J6"/>
<evidence type="ECO:0000256" key="1">
    <source>
        <dbReference type="ARBA" id="ARBA00004651"/>
    </source>
</evidence>
<keyword evidence="3" id="KW-0813">Transport</keyword>
<dbReference type="GO" id="GO:0005886">
    <property type="term" value="C:plasma membrane"/>
    <property type="evidence" value="ECO:0007669"/>
    <property type="project" value="UniProtKB-SubCell"/>
</dbReference>
<keyword evidence="11" id="KW-1185">Reference proteome</keyword>
<dbReference type="PANTHER" id="PTHR30294:SF29">
    <property type="entry name" value="MULTIDRUG ABC TRANSPORTER PERMEASE YBHS-RELATED"/>
    <property type="match status" value="1"/>
</dbReference>
<evidence type="ECO:0000256" key="2">
    <source>
        <dbReference type="ARBA" id="ARBA00007783"/>
    </source>
</evidence>
<dbReference type="InterPro" id="IPR013525">
    <property type="entry name" value="ABC2_TM"/>
</dbReference>
<dbReference type="PROSITE" id="PS51012">
    <property type="entry name" value="ABC_TM2"/>
    <property type="match status" value="1"/>
</dbReference>
<evidence type="ECO:0000256" key="7">
    <source>
        <dbReference type="ARBA" id="ARBA00023136"/>
    </source>
</evidence>
<evidence type="ECO:0000256" key="8">
    <source>
        <dbReference type="SAM" id="Phobius"/>
    </source>
</evidence>
<evidence type="ECO:0000256" key="5">
    <source>
        <dbReference type="ARBA" id="ARBA00022692"/>
    </source>
</evidence>
<dbReference type="PANTHER" id="PTHR30294">
    <property type="entry name" value="MEMBRANE COMPONENT OF ABC TRANSPORTER YHHJ-RELATED"/>
    <property type="match status" value="1"/>
</dbReference>
<organism evidence="10 11">
    <name type="scientific">Heliomicrobium undosum</name>
    <dbReference type="NCBI Taxonomy" id="121734"/>
    <lineage>
        <taxon>Bacteria</taxon>
        <taxon>Bacillati</taxon>
        <taxon>Bacillota</taxon>
        <taxon>Clostridia</taxon>
        <taxon>Eubacteriales</taxon>
        <taxon>Heliobacteriaceae</taxon>
        <taxon>Heliomicrobium</taxon>
    </lineage>
</organism>
<feature type="transmembrane region" description="Helical" evidence="8">
    <location>
        <begin position="271"/>
        <end position="299"/>
    </location>
</feature>
<dbReference type="Pfam" id="PF12698">
    <property type="entry name" value="ABC2_membrane_3"/>
    <property type="match status" value="1"/>
</dbReference>
<keyword evidence="6 8" id="KW-1133">Transmembrane helix</keyword>
<dbReference type="InterPro" id="IPR047817">
    <property type="entry name" value="ABC2_TM_bact-type"/>
</dbReference>
<evidence type="ECO:0000313" key="10">
    <source>
        <dbReference type="EMBL" id="MZP29693.1"/>
    </source>
</evidence>
<feature type="transmembrane region" description="Helical" evidence="8">
    <location>
        <begin position="311"/>
        <end position="330"/>
    </location>
</feature>
<gene>
    <name evidence="10" type="ORF">GTO91_08245</name>
</gene>
<feature type="transmembrane region" description="Helical" evidence="8">
    <location>
        <begin position="241"/>
        <end position="265"/>
    </location>
</feature>
<dbReference type="GO" id="GO:0140359">
    <property type="term" value="F:ABC-type transporter activity"/>
    <property type="evidence" value="ECO:0007669"/>
    <property type="project" value="InterPro"/>
</dbReference>
<dbReference type="EMBL" id="WXEY01000006">
    <property type="protein sequence ID" value="MZP29693.1"/>
    <property type="molecule type" value="Genomic_DNA"/>
</dbReference>
<feature type="transmembrane region" description="Helical" evidence="8">
    <location>
        <begin position="34"/>
        <end position="52"/>
    </location>
</feature>
<evidence type="ECO:0000256" key="6">
    <source>
        <dbReference type="ARBA" id="ARBA00022989"/>
    </source>
</evidence>
<evidence type="ECO:0000259" key="9">
    <source>
        <dbReference type="PROSITE" id="PS51012"/>
    </source>
</evidence>